<dbReference type="Proteomes" id="UP001595843">
    <property type="component" value="Unassembled WGS sequence"/>
</dbReference>
<dbReference type="InterPro" id="IPR056984">
    <property type="entry name" value="WH_Rok"/>
</dbReference>
<gene>
    <name evidence="2" type="ORF">ACFOUO_06215</name>
</gene>
<feature type="domain" description="Repressor Rok winged helix" evidence="1">
    <location>
        <begin position="92"/>
        <end position="146"/>
    </location>
</feature>
<name>A0ABV8JBW8_9BACL</name>
<comment type="caution">
    <text evidence="2">The sequence shown here is derived from an EMBL/GenBank/DDBJ whole genome shotgun (WGS) entry which is preliminary data.</text>
</comment>
<organism evidence="2 3">
    <name type="scientific">Salinithrix halophila</name>
    <dbReference type="NCBI Taxonomy" id="1485204"/>
    <lineage>
        <taxon>Bacteria</taxon>
        <taxon>Bacillati</taxon>
        <taxon>Bacillota</taxon>
        <taxon>Bacilli</taxon>
        <taxon>Bacillales</taxon>
        <taxon>Thermoactinomycetaceae</taxon>
        <taxon>Salinithrix</taxon>
    </lineage>
</organism>
<dbReference type="EMBL" id="JBHSAP010000009">
    <property type="protein sequence ID" value="MFC4076401.1"/>
    <property type="molecule type" value="Genomic_DNA"/>
</dbReference>
<evidence type="ECO:0000259" key="1">
    <source>
        <dbReference type="Pfam" id="PF23159"/>
    </source>
</evidence>
<reference evidence="3" key="1">
    <citation type="journal article" date="2019" name="Int. J. Syst. Evol. Microbiol.">
        <title>The Global Catalogue of Microorganisms (GCM) 10K type strain sequencing project: providing services to taxonomists for standard genome sequencing and annotation.</title>
        <authorList>
            <consortium name="The Broad Institute Genomics Platform"/>
            <consortium name="The Broad Institute Genome Sequencing Center for Infectious Disease"/>
            <person name="Wu L."/>
            <person name="Ma J."/>
        </authorList>
    </citation>
    <scope>NUCLEOTIDE SEQUENCE [LARGE SCALE GENOMIC DNA]</scope>
    <source>
        <strain evidence="3">IBRC-M 10813</strain>
    </source>
</reference>
<proteinExistence type="predicted"/>
<evidence type="ECO:0000313" key="2">
    <source>
        <dbReference type="EMBL" id="MFC4076401.1"/>
    </source>
</evidence>
<dbReference type="Pfam" id="PF23159">
    <property type="entry name" value="WHD_Rok"/>
    <property type="match status" value="1"/>
</dbReference>
<dbReference type="RefSeq" id="WP_380703308.1">
    <property type="nucleotide sequence ID" value="NZ_JBHSAP010000009.1"/>
</dbReference>
<accession>A0ABV8JBW8</accession>
<protein>
    <recommendedName>
        <fullName evidence="1">Repressor Rok winged helix domain-containing protein</fullName>
    </recommendedName>
</protein>
<sequence>MDKKLDNQLEEEVRALVQGENQKLLVALRAMREENTRFILALSDGLGQALNKMVRREGERVASPAIAEEVKPEPIQLVNTKGIHRKTIRAAELVSQILQERGSMRLSEIAHEVEQRGGDFGSNPTITMKSIMKIAPAIQKVSHGRYAFKLESQKEPV</sequence>
<evidence type="ECO:0000313" key="3">
    <source>
        <dbReference type="Proteomes" id="UP001595843"/>
    </source>
</evidence>
<keyword evidence="3" id="KW-1185">Reference proteome</keyword>